<dbReference type="RefSeq" id="WP_406777737.1">
    <property type="nucleotide sequence ID" value="NZ_JBEWZG010000002.1"/>
</dbReference>
<protein>
    <submittedName>
        <fullName evidence="1">Uncharacterized protein</fullName>
    </submittedName>
</protein>
<gene>
    <name evidence="1" type="ORF">V7S74_05335</name>
</gene>
<organism evidence="1 2">
    <name type="scientific">Aquirufa novilacunae</name>
    <dbReference type="NCBI Taxonomy" id="3139305"/>
    <lineage>
        <taxon>Bacteria</taxon>
        <taxon>Pseudomonadati</taxon>
        <taxon>Bacteroidota</taxon>
        <taxon>Cytophagia</taxon>
        <taxon>Cytophagales</taxon>
        <taxon>Flectobacillaceae</taxon>
        <taxon>Aquirufa</taxon>
    </lineage>
</organism>
<evidence type="ECO:0000313" key="1">
    <source>
        <dbReference type="EMBL" id="MFL0206156.1"/>
    </source>
</evidence>
<dbReference type="Proteomes" id="UP001623559">
    <property type="component" value="Unassembled WGS sequence"/>
</dbReference>
<name>A0ABW8SVK8_9BACT</name>
<accession>A0ABW8SVK8</accession>
<dbReference type="EMBL" id="JBEWZG010000002">
    <property type="protein sequence ID" value="MFL0206156.1"/>
    <property type="molecule type" value="Genomic_DNA"/>
</dbReference>
<evidence type="ECO:0000313" key="2">
    <source>
        <dbReference type="Proteomes" id="UP001623559"/>
    </source>
</evidence>
<comment type="caution">
    <text evidence="1">The sequence shown here is derived from an EMBL/GenBank/DDBJ whole genome shotgun (WGS) entry which is preliminary data.</text>
</comment>
<proteinExistence type="predicted"/>
<sequence>MKFSKLALLGDLRQYSMNELRGQLKTWEFTSSVHDDVVTVEWSSSSTSIVVLYTLDGKFIQILEERWKSSISPDKVFKRAVK</sequence>
<reference evidence="1 2" key="1">
    <citation type="submission" date="2024-07" db="EMBL/GenBank/DDBJ databases">
        <authorList>
            <person name="Pitt A."/>
            <person name="Hahn M.W."/>
        </authorList>
    </citation>
    <scope>NUCLEOTIDE SEQUENCE [LARGE SCALE GENOMIC DNA]</scope>
    <source>
        <strain evidence="1 2">2-AUSEE-184A6</strain>
    </source>
</reference>